<proteinExistence type="predicted"/>
<name>A0A7J9NFE9_GOSSC</name>
<accession>A0A7J9NFE9</accession>
<dbReference type="AlphaFoldDB" id="A0A7J9NFE9"/>
<reference evidence="1 2" key="1">
    <citation type="journal article" date="2019" name="Genome Biol. Evol.">
        <title>Insights into the evolution of the New World diploid cottons (Gossypium, subgenus Houzingenia) based on genome sequencing.</title>
        <authorList>
            <person name="Grover C.E."/>
            <person name="Arick M.A. 2nd"/>
            <person name="Thrash A."/>
            <person name="Conover J.L."/>
            <person name="Sanders W.S."/>
            <person name="Peterson D.G."/>
            <person name="Frelichowski J.E."/>
            <person name="Scheffler J.A."/>
            <person name="Scheffler B.E."/>
            <person name="Wendel J.F."/>
        </authorList>
    </citation>
    <scope>NUCLEOTIDE SEQUENCE [LARGE SCALE GENOMIC DNA]</scope>
    <source>
        <strain evidence="1">1</strain>
        <tissue evidence="1">Leaf</tissue>
    </source>
</reference>
<evidence type="ECO:0000313" key="2">
    <source>
        <dbReference type="Proteomes" id="UP000593576"/>
    </source>
</evidence>
<organism evidence="1 2">
    <name type="scientific">Gossypium schwendimanii</name>
    <name type="common">Cotton</name>
    <dbReference type="NCBI Taxonomy" id="34291"/>
    <lineage>
        <taxon>Eukaryota</taxon>
        <taxon>Viridiplantae</taxon>
        <taxon>Streptophyta</taxon>
        <taxon>Embryophyta</taxon>
        <taxon>Tracheophyta</taxon>
        <taxon>Spermatophyta</taxon>
        <taxon>Magnoliopsida</taxon>
        <taxon>eudicotyledons</taxon>
        <taxon>Gunneridae</taxon>
        <taxon>Pentapetalae</taxon>
        <taxon>rosids</taxon>
        <taxon>malvids</taxon>
        <taxon>Malvales</taxon>
        <taxon>Malvaceae</taxon>
        <taxon>Malvoideae</taxon>
        <taxon>Gossypium</taxon>
    </lineage>
</organism>
<sequence length="34" mass="3600">MTKSSSYSTVTTVVSIFTRCQSGLALISNFGPIC</sequence>
<comment type="caution">
    <text evidence="1">The sequence shown here is derived from an EMBL/GenBank/DDBJ whole genome shotgun (WGS) entry which is preliminary data.</text>
</comment>
<gene>
    <name evidence="1" type="ORF">Goshw_003365</name>
</gene>
<protein>
    <submittedName>
        <fullName evidence="1">Uncharacterized protein</fullName>
    </submittedName>
</protein>
<evidence type="ECO:0000313" key="1">
    <source>
        <dbReference type="EMBL" id="MBA0882032.1"/>
    </source>
</evidence>
<dbReference type="Proteomes" id="UP000593576">
    <property type="component" value="Unassembled WGS sequence"/>
</dbReference>
<dbReference type="EMBL" id="JABFAF010295977">
    <property type="protein sequence ID" value="MBA0882032.1"/>
    <property type="molecule type" value="Genomic_DNA"/>
</dbReference>
<keyword evidence="2" id="KW-1185">Reference proteome</keyword>